<feature type="transmembrane region" description="Helical" evidence="6">
    <location>
        <begin position="179"/>
        <end position="201"/>
    </location>
</feature>
<keyword evidence="3 6" id="KW-0812">Transmembrane</keyword>
<gene>
    <name evidence="7" type="ORF">FPZ44_17985</name>
</gene>
<evidence type="ECO:0000256" key="2">
    <source>
        <dbReference type="ARBA" id="ARBA00022475"/>
    </source>
</evidence>
<name>A0A559IPV0_9BACL</name>
<feature type="transmembrane region" description="Helical" evidence="6">
    <location>
        <begin position="33"/>
        <end position="59"/>
    </location>
</feature>
<dbReference type="Proteomes" id="UP000318102">
    <property type="component" value="Unassembled WGS sequence"/>
</dbReference>
<feature type="transmembrane region" description="Helical" evidence="6">
    <location>
        <begin position="71"/>
        <end position="91"/>
    </location>
</feature>
<feature type="transmembrane region" description="Helical" evidence="6">
    <location>
        <begin position="147"/>
        <end position="173"/>
    </location>
</feature>
<dbReference type="RefSeq" id="WP_144992350.1">
    <property type="nucleotide sequence ID" value="NZ_VNJK01000002.1"/>
</dbReference>
<dbReference type="GO" id="GO:0015171">
    <property type="term" value="F:amino acid transmembrane transporter activity"/>
    <property type="evidence" value="ECO:0007669"/>
    <property type="project" value="TreeGrafter"/>
</dbReference>
<evidence type="ECO:0000256" key="5">
    <source>
        <dbReference type="ARBA" id="ARBA00023136"/>
    </source>
</evidence>
<evidence type="ECO:0000313" key="7">
    <source>
        <dbReference type="EMBL" id="TVX89655.1"/>
    </source>
</evidence>
<dbReference type="AlphaFoldDB" id="A0A559IPV0"/>
<evidence type="ECO:0000256" key="6">
    <source>
        <dbReference type="SAM" id="Phobius"/>
    </source>
</evidence>
<protein>
    <submittedName>
        <fullName evidence="7">Amino acid transporter</fullName>
    </submittedName>
</protein>
<comment type="caution">
    <text evidence="7">The sequence shown here is derived from an EMBL/GenBank/DDBJ whole genome shotgun (WGS) entry which is preliminary data.</text>
</comment>
<organism evidence="7 8">
    <name type="scientific">Paenibacillus agilis</name>
    <dbReference type="NCBI Taxonomy" id="3020863"/>
    <lineage>
        <taxon>Bacteria</taxon>
        <taxon>Bacillati</taxon>
        <taxon>Bacillota</taxon>
        <taxon>Bacilli</taxon>
        <taxon>Bacillales</taxon>
        <taxon>Paenibacillaceae</taxon>
        <taxon>Paenibacillus</taxon>
    </lineage>
</organism>
<comment type="subcellular location">
    <subcellularLocation>
        <location evidence="1">Cell membrane</location>
        <topology evidence="1">Multi-pass membrane protein</topology>
    </subcellularLocation>
</comment>
<feature type="transmembrane region" description="Helical" evidence="6">
    <location>
        <begin position="111"/>
        <end position="135"/>
    </location>
</feature>
<accession>A0A559IPV0</accession>
<dbReference type="PANTHER" id="PTHR30086">
    <property type="entry name" value="ARGININE EXPORTER PROTEIN ARGO"/>
    <property type="match status" value="1"/>
</dbReference>
<evidence type="ECO:0000256" key="4">
    <source>
        <dbReference type="ARBA" id="ARBA00022989"/>
    </source>
</evidence>
<dbReference type="PANTHER" id="PTHR30086:SF6">
    <property type="entry name" value="AMINO ACID EFFLUX PROTEIN YCGF-RELATED"/>
    <property type="match status" value="1"/>
</dbReference>
<keyword evidence="5 6" id="KW-0472">Membrane</keyword>
<dbReference type="Pfam" id="PF01810">
    <property type="entry name" value="LysE"/>
    <property type="match status" value="1"/>
</dbReference>
<reference evidence="7 8" key="1">
    <citation type="submission" date="2019-07" db="EMBL/GenBank/DDBJ databases">
        <authorList>
            <person name="Kim J."/>
        </authorList>
    </citation>
    <scope>NUCLEOTIDE SEQUENCE [LARGE SCALE GENOMIC DNA]</scope>
    <source>
        <strain evidence="7 8">N4</strain>
    </source>
</reference>
<sequence>MNAFLTYVFLGISLSAPIGPVNAAQLERGAKYGFLHAWLVGLGAMVADLIFMLLIYFGVAHFLTTPFMQTFLWAFGFFVLMYTGIETLMNVKQQQHALQYRSAEPASKSFLSGFLMAISSPLSILFWLGIYGAVLAKTVESQGVGHILFYSAGIFVGILLWDFIMAGFASTLYRYGNSLVLQMISLLSGLSLIGFGIYFGVEAIMSLFG</sequence>
<keyword evidence="8" id="KW-1185">Reference proteome</keyword>
<proteinExistence type="predicted"/>
<evidence type="ECO:0000256" key="3">
    <source>
        <dbReference type="ARBA" id="ARBA00022692"/>
    </source>
</evidence>
<keyword evidence="2" id="KW-1003">Cell membrane</keyword>
<evidence type="ECO:0000313" key="8">
    <source>
        <dbReference type="Proteomes" id="UP000318102"/>
    </source>
</evidence>
<evidence type="ECO:0000256" key="1">
    <source>
        <dbReference type="ARBA" id="ARBA00004651"/>
    </source>
</evidence>
<dbReference type="InterPro" id="IPR001123">
    <property type="entry name" value="LeuE-type"/>
</dbReference>
<dbReference type="OrthoDB" id="7874789at2"/>
<keyword evidence="4 6" id="KW-1133">Transmembrane helix</keyword>
<dbReference type="EMBL" id="VNJK01000002">
    <property type="protein sequence ID" value="TVX89655.1"/>
    <property type="molecule type" value="Genomic_DNA"/>
</dbReference>
<dbReference type="GO" id="GO:0005886">
    <property type="term" value="C:plasma membrane"/>
    <property type="evidence" value="ECO:0007669"/>
    <property type="project" value="UniProtKB-SubCell"/>
</dbReference>